<dbReference type="RefSeq" id="WP_084049328.1">
    <property type="nucleotide sequence ID" value="NZ_FWWU01000009.1"/>
</dbReference>
<dbReference type="EMBL" id="FWWU01000009">
    <property type="protein sequence ID" value="SMB93389.1"/>
    <property type="molecule type" value="Genomic_DNA"/>
</dbReference>
<reference evidence="1 2" key="1">
    <citation type="submission" date="2017-04" db="EMBL/GenBank/DDBJ databases">
        <authorList>
            <person name="Afonso C.L."/>
            <person name="Miller P.J."/>
            <person name="Scott M.A."/>
            <person name="Spackman E."/>
            <person name="Goraichik I."/>
            <person name="Dimitrov K.M."/>
            <person name="Suarez D.L."/>
            <person name="Swayne D.E."/>
        </authorList>
    </citation>
    <scope>NUCLEOTIDE SEQUENCE [LARGE SCALE GENOMIC DNA]</scope>
    <source>
        <strain evidence="1 2">KR-140</strain>
    </source>
</reference>
<dbReference type="AlphaFoldDB" id="A0A1W1VJ34"/>
<sequence>MLADRITLTRAHIAVPPPTIQTTDGLEWTYEKQPFEGEFVRRYRCGQRVANLTSHRGSELVRFVTATGKRLDVERVAEGEVAA</sequence>
<accession>A0A1W1VJ34</accession>
<evidence type="ECO:0000313" key="2">
    <source>
        <dbReference type="Proteomes" id="UP000192582"/>
    </source>
</evidence>
<evidence type="ECO:0000313" key="1">
    <source>
        <dbReference type="EMBL" id="SMB93389.1"/>
    </source>
</evidence>
<organism evidence="1 2">
    <name type="scientific">Deinococcus hopiensis KR-140</name>
    <dbReference type="NCBI Taxonomy" id="695939"/>
    <lineage>
        <taxon>Bacteria</taxon>
        <taxon>Thermotogati</taxon>
        <taxon>Deinococcota</taxon>
        <taxon>Deinococci</taxon>
        <taxon>Deinococcales</taxon>
        <taxon>Deinococcaceae</taxon>
        <taxon>Deinococcus</taxon>
    </lineage>
</organism>
<dbReference type="Proteomes" id="UP000192582">
    <property type="component" value="Unassembled WGS sequence"/>
</dbReference>
<protein>
    <submittedName>
        <fullName evidence="1">Uncharacterized protein</fullName>
    </submittedName>
</protein>
<dbReference type="STRING" id="695939.SAMN00790413_01962"/>
<gene>
    <name evidence="1" type="ORF">SAMN00790413_01962</name>
</gene>
<proteinExistence type="predicted"/>
<name>A0A1W1VJ34_9DEIO</name>
<keyword evidence="2" id="KW-1185">Reference proteome</keyword>